<protein>
    <submittedName>
        <fullName evidence="1">Uncharacterized protein</fullName>
    </submittedName>
</protein>
<accession>A0A699KJR5</accession>
<dbReference type="EMBL" id="BKCJ010527204">
    <property type="protein sequence ID" value="GFA98313.1"/>
    <property type="molecule type" value="Genomic_DNA"/>
</dbReference>
<name>A0A699KJR5_TANCI</name>
<proteinExistence type="predicted"/>
<reference evidence="1" key="1">
    <citation type="journal article" date="2019" name="Sci. Rep.">
        <title>Draft genome of Tanacetum cinerariifolium, the natural source of mosquito coil.</title>
        <authorList>
            <person name="Yamashiro T."/>
            <person name="Shiraishi A."/>
            <person name="Satake H."/>
            <person name="Nakayama K."/>
        </authorList>
    </citation>
    <scope>NUCLEOTIDE SEQUENCE</scope>
</reference>
<evidence type="ECO:0000313" key="1">
    <source>
        <dbReference type="EMBL" id="GFA98313.1"/>
    </source>
</evidence>
<gene>
    <name evidence="1" type="ORF">Tci_670285</name>
</gene>
<comment type="caution">
    <text evidence="1">The sequence shown here is derived from an EMBL/GenBank/DDBJ whole genome shotgun (WGS) entry which is preliminary data.</text>
</comment>
<sequence>MKKSMLLKLDANNAKDPITLKIAHSKKKGRPLRKLTTHAYRDKGMGDVIIGKSFLREVGIKARRFEGTITLYKDNTSVTYQMVQSHPRFKHHTNEQCNKILPILKVSDDDMMNGILHPYQ</sequence>
<organism evidence="1">
    <name type="scientific">Tanacetum cinerariifolium</name>
    <name type="common">Dalmatian daisy</name>
    <name type="synonym">Chrysanthemum cinerariifolium</name>
    <dbReference type="NCBI Taxonomy" id="118510"/>
    <lineage>
        <taxon>Eukaryota</taxon>
        <taxon>Viridiplantae</taxon>
        <taxon>Streptophyta</taxon>
        <taxon>Embryophyta</taxon>
        <taxon>Tracheophyta</taxon>
        <taxon>Spermatophyta</taxon>
        <taxon>Magnoliopsida</taxon>
        <taxon>eudicotyledons</taxon>
        <taxon>Gunneridae</taxon>
        <taxon>Pentapetalae</taxon>
        <taxon>asterids</taxon>
        <taxon>campanulids</taxon>
        <taxon>Asterales</taxon>
        <taxon>Asteraceae</taxon>
        <taxon>Asteroideae</taxon>
        <taxon>Anthemideae</taxon>
        <taxon>Anthemidinae</taxon>
        <taxon>Tanacetum</taxon>
    </lineage>
</organism>
<dbReference type="AlphaFoldDB" id="A0A699KJR5"/>